<organism evidence="4 5">
    <name type="scientific">Neoaquamicrobium sediminum</name>
    <dbReference type="NCBI Taxonomy" id="1849104"/>
    <lineage>
        <taxon>Bacteria</taxon>
        <taxon>Pseudomonadati</taxon>
        <taxon>Pseudomonadota</taxon>
        <taxon>Alphaproteobacteria</taxon>
        <taxon>Hyphomicrobiales</taxon>
        <taxon>Phyllobacteriaceae</taxon>
        <taxon>Neoaquamicrobium</taxon>
    </lineage>
</organism>
<sequence length="329" mass="36344">MVELTNNTQSVETAYVLMRRTLDLLPDGVLIIGHDRKVLYFNEAFERLWRIPHDVAEYGDIAMLDHVVSQLDDPTSFVARVEQLYESSEFSEDELTFKDGRVFNRRSVALGDGGGGYSRIWIFSDVTEAWSARIDVLTGLLNRRAYANELPEFMASTEYGRTKSFALVDVDQFKSYNDSYGHAAGDAVLERIGEILRHACDSNTASAYRIGGEEFAVTCVSDDDDAAVSFHQAILQHIRQEVVKHDGNHPHGIVTVSVGLGLFSGPADAKVVFASVDRALYRAKKLGRNTIALEPIGHLSGIASNQAPETCNKLQDHSSQRSMILTGTG</sequence>
<evidence type="ECO:0000259" key="3">
    <source>
        <dbReference type="PROSITE" id="PS50887"/>
    </source>
</evidence>
<keyword evidence="4" id="KW-0548">Nucleotidyltransferase</keyword>
<protein>
    <recommendedName>
        <fullName evidence="1">diguanylate cyclase</fullName>
        <ecNumber evidence="1">2.7.7.65</ecNumber>
    </recommendedName>
</protein>
<feature type="domain" description="GGDEF" evidence="3">
    <location>
        <begin position="161"/>
        <end position="296"/>
    </location>
</feature>
<dbReference type="Pfam" id="PF13188">
    <property type="entry name" value="PAS_8"/>
    <property type="match status" value="1"/>
</dbReference>
<gene>
    <name evidence="4" type="ORF">V1479_25830</name>
</gene>
<dbReference type="InterPro" id="IPR035965">
    <property type="entry name" value="PAS-like_dom_sf"/>
</dbReference>
<dbReference type="PROSITE" id="PS50887">
    <property type="entry name" value="GGDEF"/>
    <property type="match status" value="1"/>
</dbReference>
<dbReference type="CDD" id="cd00130">
    <property type="entry name" value="PAS"/>
    <property type="match status" value="1"/>
</dbReference>
<reference evidence="4 5" key="1">
    <citation type="submission" date="2024-01" db="EMBL/GenBank/DDBJ databases">
        <title>New evidence supports the origin of RcGTA from prophage.</title>
        <authorList>
            <person name="Xu Y."/>
            <person name="Liu B."/>
            <person name="Chen F."/>
        </authorList>
    </citation>
    <scope>NUCLEOTIDE SEQUENCE [LARGE SCALE GENOMIC DNA]</scope>
    <source>
        <strain evidence="4 5">CBW1107-2</strain>
    </source>
</reference>
<dbReference type="Proteomes" id="UP001559025">
    <property type="component" value="Unassembled WGS sequence"/>
</dbReference>
<dbReference type="EMBL" id="JAZHFV010000024">
    <property type="protein sequence ID" value="MEX4010726.1"/>
    <property type="molecule type" value="Genomic_DNA"/>
</dbReference>
<dbReference type="Gene3D" id="3.30.70.270">
    <property type="match status" value="1"/>
</dbReference>
<comment type="catalytic activity">
    <reaction evidence="2">
        <text>2 GTP = 3',3'-c-di-GMP + 2 diphosphate</text>
        <dbReference type="Rhea" id="RHEA:24898"/>
        <dbReference type="ChEBI" id="CHEBI:33019"/>
        <dbReference type="ChEBI" id="CHEBI:37565"/>
        <dbReference type="ChEBI" id="CHEBI:58805"/>
        <dbReference type="EC" id="2.7.7.65"/>
    </reaction>
</comment>
<evidence type="ECO:0000313" key="5">
    <source>
        <dbReference type="Proteomes" id="UP001559025"/>
    </source>
</evidence>
<comment type="caution">
    <text evidence="4">The sequence shown here is derived from an EMBL/GenBank/DDBJ whole genome shotgun (WGS) entry which is preliminary data.</text>
</comment>
<keyword evidence="4" id="KW-0808">Transferase</keyword>
<dbReference type="SUPFAM" id="SSF55785">
    <property type="entry name" value="PYP-like sensor domain (PAS domain)"/>
    <property type="match status" value="1"/>
</dbReference>
<accession>A0ABV3X1D3</accession>
<dbReference type="InterPro" id="IPR000160">
    <property type="entry name" value="GGDEF_dom"/>
</dbReference>
<dbReference type="PANTHER" id="PTHR45138">
    <property type="entry name" value="REGULATORY COMPONENTS OF SENSORY TRANSDUCTION SYSTEM"/>
    <property type="match status" value="1"/>
</dbReference>
<dbReference type="Gene3D" id="3.30.450.20">
    <property type="entry name" value="PAS domain"/>
    <property type="match status" value="1"/>
</dbReference>
<dbReference type="RefSeq" id="WP_173193979.1">
    <property type="nucleotide sequence ID" value="NZ_JABETK010000003.1"/>
</dbReference>
<dbReference type="InterPro" id="IPR029787">
    <property type="entry name" value="Nucleotide_cyclase"/>
</dbReference>
<dbReference type="SUPFAM" id="SSF55073">
    <property type="entry name" value="Nucleotide cyclase"/>
    <property type="match status" value="1"/>
</dbReference>
<dbReference type="NCBIfam" id="TIGR00254">
    <property type="entry name" value="GGDEF"/>
    <property type="match status" value="1"/>
</dbReference>
<dbReference type="PANTHER" id="PTHR45138:SF9">
    <property type="entry name" value="DIGUANYLATE CYCLASE DGCM-RELATED"/>
    <property type="match status" value="1"/>
</dbReference>
<dbReference type="InterPro" id="IPR000014">
    <property type="entry name" value="PAS"/>
</dbReference>
<name>A0ABV3X1D3_9HYPH</name>
<dbReference type="GO" id="GO:0052621">
    <property type="term" value="F:diguanylate cyclase activity"/>
    <property type="evidence" value="ECO:0007669"/>
    <property type="project" value="UniProtKB-EC"/>
</dbReference>
<proteinExistence type="predicted"/>
<dbReference type="Pfam" id="PF00990">
    <property type="entry name" value="GGDEF"/>
    <property type="match status" value="1"/>
</dbReference>
<dbReference type="InterPro" id="IPR050469">
    <property type="entry name" value="Diguanylate_Cyclase"/>
</dbReference>
<dbReference type="EC" id="2.7.7.65" evidence="1"/>
<dbReference type="InterPro" id="IPR043128">
    <property type="entry name" value="Rev_trsase/Diguanyl_cyclase"/>
</dbReference>
<evidence type="ECO:0000313" key="4">
    <source>
        <dbReference type="EMBL" id="MEX4010726.1"/>
    </source>
</evidence>
<keyword evidence="5" id="KW-1185">Reference proteome</keyword>
<dbReference type="SMART" id="SM00267">
    <property type="entry name" value="GGDEF"/>
    <property type="match status" value="1"/>
</dbReference>
<evidence type="ECO:0000256" key="2">
    <source>
        <dbReference type="ARBA" id="ARBA00034247"/>
    </source>
</evidence>
<dbReference type="CDD" id="cd01949">
    <property type="entry name" value="GGDEF"/>
    <property type="match status" value="1"/>
</dbReference>
<evidence type="ECO:0000256" key="1">
    <source>
        <dbReference type="ARBA" id="ARBA00012528"/>
    </source>
</evidence>